<sequence>MPWYTEIRSVQDYSDFVSFLNSKKGLYGYDTTGGDRKSISALMGAWGCMYALEGKTPPNPHVMFTFNSLKDKGKELVTTQILVAEFVFGFCKGGPLANRGPEVMKLVRLVPTITDRNYEGYKQALTVAAKNGVNMQAVFREIIEMRPILNQLFEEPWKAFVLTRAGQFHLERRELGLLMESDIGKGLEKLRRKQKEKIDGSIFSKGHLDGQFLLLHEAKDGAPILLVSTDFGAAISEKHHKEGQTLMSTRCDKETKGYWRQTGNRKSIYFAPTTSSGGYSERIFQLALLKMDVKRSVMMRQPEELGIEL</sequence>
<name>A0A0K8P5E3_PISS1</name>
<gene>
    <name evidence="1" type="ORF">ISF6_3751</name>
</gene>
<organism evidence="1 2">
    <name type="scientific">Piscinibacter sakaiensis</name>
    <name type="common">Ideonella sakaiensis</name>
    <dbReference type="NCBI Taxonomy" id="1547922"/>
    <lineage>
        <taxon>Bacteria</taxon>
        <taxon>Pseudomonadati</taxon>
        <taxon>Pseudomonadota</taxon>
        <taxon>Betaproteobacteria</taxon>
        <taxon>Burkholderiales</taxon>
        <taxon>Sphaerotilaceae</taxon>
        <taxon>Piscinibacter</taxon>
    </lineage>
</organism>
<comment type="caution">
    <text evidence="1">The sequence shown here is derived from an EMBL/GenBank/DDBJ whole genome shotgun (WGS) entry which is preliminary data.</text>
</comment>
<dbReference type="EMBL" id="BBYR01000059">
    <property type="protein sequence ID" value="GAP37806.1"/>
    <property type="molecule type" value="Genomic_DNA"/>
</dbReference>
<dbReference type="Proteomes" id="UP000037660">
    <property type="component" value="Unassembled WGS sequence"/>
</dbReference>
<proteinExistence type="predicted"/>
<protein>
    <submittedName>
        <fullName evidence="1">Uncharacterized protein</fullName>
    </submittedName>
</protein>
<accession>A0A0K8P5E3</accession>
<reference evidence="1 2" key="2">
    <citation type="journal article" date="2016" name="Science">
        <title>A bacterium that degrades and assimilates poly(ethylene terephthalate).</title>
        <authorList>
            <person name="Yoshida S."/>
            <person name="Hiraga K."/>
            <person name="Takehana T."/>
            <person name="Taniguchi I."/>
            <person name="Yamaji H."/>
            <person name="Maeda Y."/>
            <person name="Toyohara K."/>
            <person name="Miyamoto K."/>
            <person name="Kimura Y."/>
            <person name="Oda K."/>
        </authorList>
    </citation>
    <scope>NUCLEOTIDE SEQUENCE [LARGE SCALE GENOMIC DNA]</scope>
    <source>
        <strain evidence="2">NBRC 110686 / TISTR 2288 / 201-F6</strain>
    </source>
</reference>
<evidence type="ECO:0000313" key="1">
    <source>
        <dbReference type="EMBL" id="GAP37806.1"/>
    </source>
</evidence>
<dbReference type="RefSeq" id="WP_054021720.1">
    <property type="nucleotide sequence ID" value="NZ_BBYR01000059.1"/>
</dbReference>
<dbReference type="AlphaFoldDB" id="A0A0K8P5E3"/>
<keyword evidence="2" id="KW-1185">Reference proteome</keyword>
<reference evidence="2" key="1">
    <citation type="submission" date="2015-07" db="EMBL/GenBank/DDBJ databases">
        <title>Discovery of a poly(ethylene terephthalate assimilation.</title>
        <authorList>
            <person name="Yoshida S."/>
            <person name="Hiraga K."/>
            <person name="Takehana T."/>
            <person name="Taniguchi I."/>
            <person name="Yamaji H."/>
            <person name="Maeda Y."/>
            <person name="Toyohara K."/>
            <person name="Miyamoto K."/>
            <person name="Kimura Y."/>
            <person name="Oda K."/>
        </authorList>
    </citation>
    <scope>NUCLEOTIDE SEQUENCE [LARGE SCALE GENOMIC DNA]</scope>
    <source>
        <strain evidence="2">NBRC 110686 / TISTR 2288 / 201-F6</strain>
    </source>
</reference>
<evidence type="ECO:0000313" key="2">
    <source>
        <dbReference type="Proteomes" id="UP000037660"/>
    </source>
</evidence>